<evidence type="ECO:0000256" key="3">
    <source>
        <dbReference type="SAM" id="MobiDB-lite"/>
    </source>
</evidence>
<evidence type="ECO:0000256" key="2">
    <source>
        <dbReference type="ARBA" id="ARBA00022801"/>
    </source>
</evidence>
<organism evidence="6 7">
    <name type="scientific">Lunasporangiospora selenospora</name>
    <dbReference type="NCBI Taxonomy" id="979761"/>
    <lineage>
        <taxon>Eukaryota</taxon>
        <taxon>Fungi</taxon>
        <taxon>Fungi incertae sedis</taxon>
        <taxon>Mucoromycota</taxon>
        <taxon>Mortierellomycotina</taxon>
        <taxon>Mortierellomycetes</taxon>
        <taxon>Mortierellales</taxon>
        <taxon>Mortierellaceae</taxon>
        <taxon>Lunasporangiospora</taxon>
    </lineage>
</organism>
<dbReference type="PANTHER" id="PTHR10587:SF133">
    <property type="entry name" value="CHITIN DEACETYLASE 1-RELATED"/>
    <property type="match status" value="1"/>
</dbReference>
<keyword evidence="4" id="KW-0732">Signal</keyword>
<evidence type="ECO:0000313" key="6">
    <source>
        <dbReference type="EMBL" id="KAF9585394.1"/>
    </source>
</evidence>
<dbReference type="GO" id="GO:0016020">
    <property type="term" value="C:membrane"/>
    <property type="evidence" value="ECO:0007669"/>
    <property type="project" value="TreeGrafter"/>
</dbReference>
<feature type="chain" id="PRO_5040492505" evidence="4">
    <location>
        <begin position="21"/>
        <end position="367"/>
    </location>
</feature>
<evidence type="ECO:0000259" key="5">
    <source>
        <dbReference type="PROSITE" id="PS51677"/>
    </source>
</evidence>
<comment type="caution">
    <text evidence="6">The sequence shown here is derived from an EMBL/GenBank/DDBJ whole genome shotgun (WGS) entry which is preliminary data.</text>
</comment>
<feature type="signal peptide" evidence="4">
    <location>
        <begin position="1"/>
        <end position="20"/>
    </location>
</feature>
<accession>A0A9P6G1K0</accession>
<dbReference type="GO" id="GO:0009272">
    <property type="term" value="P:fungal-type cell wall biogenesis"/>
    <property type="evidence" value="ECO:0007669"/>
    <property type="project" value="UniProtKB-ARBA"/>
</dbReference>
<dbReference type="PROSITE" id="PS51677">
    <property type="entry name" value="NODB"/>
    <property type="match status" value="1"/>
</dbReference>
<proteinExistence type="predicted"/>
<reference evidence="6" key="1">
    <citation type="journal article" date="2020" name="Fungal Divers.">
        <title>Resolving the Mortierellaceae phylogeny through synthesis of multi-gene phylogenetics and phylogenomics.</title>
        <authorList>
            <person name="Vandepol N."/>
            <person name="Liber J."/>
            <person name="Desiro A."/>
            <person name="Na H."/>
            <person name="Kennedy M."/>
            <person name="Barry K."/>
            <person name="Grigoriev I.V."/>
            <person name="Miller A.N."/>
            <person name="O'Donnell K."/>
            <person name="Stajich J.E."/>
            <person name="Bonito G."/>
        </authorList>
    </citation>
    <scope>NUCLEOTIDE SEQUENCE</scope>
    <source>
        <strain evidence="6">KOD1015</strain>
    </source>
</reference>
<dbReference type="Proteomes" id="UP000780801">
    <property type="component" value="Unassembled WGS sequence"/>
</dbReference>
<name>A0A9P6G1K0_9FUNG</name>
<evidence type="ECO:0000256" key="1">
    <source>
        <dbReference type="ARBA" id="ARBA00022723"/>
    </source>
</evidence>
<dbReference type="Pfam" id="PF01522">
    <property type="entry name" value="Polysacc_deac_1"/>
    <property type="match status" value="1"/>
</dbReference>
<dbReference type="GO" id="GO:0005975">
    <property type="term" value="P:carbohydrate metabolic process"/>
    <property type="evidence" value="ECO:0007669"/>
    <property type="project" value="InterPro"/>
</dbReference>
<dbReference type="SUPFAM" id="SSF88713">
    <property type="entry name" value="Glycoside hydrolase/deacetylase"/>
    <property type="match status" value="1"/>
</dbReference>
<feature type="compositionally biased region" description="Low complexity" evidence="3">
    <location>
        <begin position="301"/>
        <end position="339"/>
    </location>
</feature>
<dbReference type="OrthoDB" id="407355at2759"/>
<evidence type="ECO:0000313" key="7">
    <source>
        <dbReference type="Proteomes" id="UP000780801"/>
    </source>
</evidence>
<dbReference type="AlphaFoldDB" id="A0A9P6G1K0"/>
<dbReference type="InterPro" id="IPR011330">
    <property type="entry name" value="Glyco_hydro/deAcase_b/a-brl"/>
</dbReference>
<keyword evidence="7" id="KW-1185">Reference proteome</keyword>
<dbReference type="EMBL" id="JAABOA010000192">
    <property type="protein sequence ID" value="KAF9585394.1"/>
    <property type="molecule type" value="Genomic_DNA"/>
</dbReference>
<dbReference type="InterPro" id="IPR002509">
    <property type="entry name" value="NODB_dom"/>
</dbReference>
<dbReference type="Gene3D" id="3.20.20.370">
    <property type="entry name" value="Glycoside hydrolase/deacetylase"/>
    <property type="match status" value="1"/>
</dbReference>
<protein>
    <submittedName>
        <fullName evidence="6">Chitin deacetylase</fullName>
    </submittedName>
</protein>
<keyword evidence="2" id="KW-0378">Hydrolase</keyword>
<evidence type="ECO:0000256" key="4">
    <source>
        <dbReference type="SAM" id="SignalP"/>
    </source>
</evidence>
<dbReference type="PANTHER" id="PTHR10587">
    <property type="entry name" value="GLYCOSYL TRANSFERASE-RELATED"/>
    <property type="match status" value="1"/>
</dbReference>
<dbReference type="GO" id="GO:0004099">
    <property type="term" value="F:chitin deacetylase activity"/>
    <property type="evidence" value="ECO:0007669"/>
    <property type="project" value="TreeGrafter"/>
</dbReference>
<feature type="region of interest" description="Disordered" evidence="3">
    <location>
        <begin position="298"/>
        <end position="343"/>
    </location>
</feature>
<dbReference type="InterPro" id="IPR050248">
    <property type="entry name" value="Polysacc_deacetylase_ArnD"/>
</dbReference>
<dbReference type="GO" id="GO:0046872">
    <property type="term" value="F:metal ion binding"/>
    <property type="evidence" value="ECO:0007669"/>
    <property type="project" value="UniProtKB-KW"/>
</dbReference>
<keyword evidence="1" id="KW-0479">Metal-binding</keyword>
<sequence length="367" mass="39048">MVKLFTSIAIVAVSIAVARAQSTGPLDASKYPRPDAVPPTNSPEVQAWLKEIDLTGAPSLPLNKNEECSPKPVPNECRWTCDGCAGEDVTHCGRANTWGLTFDDGPTAATSGLLDFLKTKNHKASFFLIGGNVLALPDVVRREVAEGHHLASHTWSHKPLTSLSNEQIVAEMKWTEKAVMDATGLRLKYMRPPYGDVNNRVRFVLKKLGYIIVDWTGDEFDTNDWKLPTITEGDVVKRITTSLDAYVKTNKTQGFYCLEHDLSELTVNAAKKLIPLGDARNITIAPIPLCENDLPGYQSGSTAPLPSNSPSSSTLPTGSSTGGTSPTTSGTTPTVSTAGKTSAGARGQILTMSGAIAAVAMAAALLA</sequence>
<feature type="domain" description="NodB homology" evidence="5">
    <location>
        <begin position="96"/>
        <end position="285"/>
    </location>
</feature>
<gene>
    <name evidence="6" type="primary">CDA2_4</name>
    <name evidence="6" type="ORF">BGW38_002597</name>
</gene>